<dbReference type="CDD" id="cd18541">
    <property type="entry name" value="ABC_6TM_TmrB_like"/>
    <property type="match status" value="1"/>
</dbReference>
<dbReference type="InterPro" id="IPR036640">
    <property type="entry name" value="ABC1_TM_sf"/>
</dbReference>
<keyword evidence="2" id="KW-0813">Transport</keyword>
<keyword evidence="3" id="KW-1003">Cell membrane</keyword>
<feature type="transmembrane region" description="Helical" evidence="9">
    <location>
        <begin position="137"/>
        <end position="158"/>
    </location>
</feature>
<evidence type="ECO:0000256" key="9">
    <source>
        <dbReference type="SAM" id="Phobius"/>
    </source>
</evidence>
<evidence type="ECO:0000313" key="12">
    <source>
        <dbReference type="EMBL" id="SDQ25470.1"/>
    </source>
</evidence>
<dbReference type="PANTHER" id="PTHR43394:SF1">
    <property type="entry name" value="ATP-BINDING CASSETTE SUB-FAMILY B MEMBER 10, MITOCHONDRIAL"/>
    <property type="match status" value="1"/>
</dbReference>
<evidence type="ECO:0000313" key="13">
    <source>
        <dbReference type="Proteomes" id="UP000199481"/>
    </source>
</evidence>
<dbReference type="InterPro" id="IPR017871">
    <property type="entry name" value="ABC_transporter-like_CS"/>
</dbReference>
<dbReference type="GO" id="GO:0005886">
    <property type="term" value="C:plasma membrane"/>
    <property type="evidence" value="ECO:0007669"/>
    <property type="project" value="UniProtKB-SubCell"/>
</dbReference>
<dbReference type="Gene3D" id="3.40.50.300">
    <property type="entry name" value="P-loop containing nucleotide triphosphate hydrolases"/>
    <property type="match status" value="1"/>
</dbReference>
<keyword evidence="5" id="KW-0547">Nucleotide-binding</keyword>
<dbReference type="Pfam" id="PF00005">
    <property type="entry name" value="ABC_tran"/>
    <property type="match status" value="1"/>
</dbReference>
<evidence type="ECO:0000256" key="1">
    <source>
        <dbReference type="ARBA" id="ARBA00004651"/>
    </source>
</evidence>
<dbReference type="FunFam" id="3.40.50.300:FF:000221">
    <property type="entry name" value="Multidrug ABC transporter ATP-binding protein"/>
    <property type="match status" value="1"/>
</dbReference>
<organism evidence="12 13">
    <name type="scientific">Carnobacterium viridans</name>
    <dbReference type="NCBI Taxonomy" id="174587"/>
    <lineage>
        <taxon>Bacteria</taxon>
        <taxon>Bacillati</taxon>
        <taxon>Bacillota</taxon>
        <taxon>Bacilli</taxon>
        <taxon>Lactobacillales</taxon>
        <taxon>Carnobacteriaceae</taxon>
        <taxon>Carnobacterium</taxon>
    </lineage>
</organism>
<evidence type="ECO:0000256" key="6">
    <source>
        <dbReference type="ARBA" id="ARBA00022840"/>
    </source>
</evidence>
<comment type="subcellular location">
    <subcellularLocation>
        <location evidence="1">Cell membrane</location>
        <topology evidence="1">Multi-pass membrane protein</topology>
    </subcellularLocation>
</comment>
<gene>
    <name evidence="12" type="ORF">SAMN04487752_1459</name>
</gene>
<dbReference type="Gene3D" id="1.20.1560.10">
    <property type="entry name" value="ABC transporter type 1, transmembrane domain"/>
    <property type="match status" value="1"/>
</dbReference>
<feature type="transmembrane region" description="Helical" evidence="9">
    <location>
        <begin position="250"/>
        <end position="270"/>
    </location>
</feature>
<evidence type="ECO:0000259" key="10">
    <source>
        <dbReference type="PROSITE" id="PS50893"/>
    </source>
</evidence>
<evidence type="ECO:0000256" key="8">
    <source>
        <dbReference type="ARBA" id="ARBA00023136"/>
    </source>
</evidence>
<dbReference type="EMBL" id="FNJW01000008">
    <property type="protein sequence ID" value="SDQ25470.1"/>
    <property type="molecule type" value="Genomic_DNA"/>
</dbReference>
<keyword evidence="13" id="KW-1185">Reference proteome</keyword>
<dbReference type="PROSITE" id="PS00211">
    <property type="entry name" value="ABC_TRANSPORTER_1"/>
    <property type="match status" value="1"/>
</dbReference>
<dbReference type="Pfam" id="PF00664">
    <property type="entry name" value="ABC_membrane"/>
    <property type="match status" value="1"/>
</dbReference>
<feature type="domain" description="ABC transmembrane type-1" evidence="11">
    <location>
        <begin position="22"/>
        <end position="305"/>
    </location>
</feature>
<dbReference type="Proteomes" id="UP000199481">
    <property type="component" value="Unassembled WGS sequence"/>
</dbReference>
<evidence type="ECO:0000256" key="7">
    <source>
        <dbReference type="ARBA" id="ARBA00022989"/>
    </source>
</evidence>
<evidence type="ECO:0000256" key="3">
    <source>
        <dbReference type="ARBA" id="ARBA00022475"/>
    </source>
</evidence>
<proteinExistence type="predicted"/>
<feature type="transmembrane region" description="Helical" evidence="9">
    <location>
        <begin position="57"/>
        <end position="75"/>
    </location>
</feature>
<dbReference type="PANTHER" id="PTHR43394">
    <property type="entry name" value="ATP-DEPENDENT PERMEASE MDL1, MITOCHONDRIAL"/>
    <property type="match status" value="1"/>
</dbReference>
<protein>
    <submittedName>
        <fullName evidence="12">ATP-binding cassette, subfamily B</fullName>
    </submittedName>
</protein>
<dbReference type="InterPro" id="IPR011527">
    <property type="entry name" value="ABC1_TM_dom"/>
</dbReference>
<dbReference type="InterPro" id="IPR039421">
    <property type="entry name" value="Type_1_exporter"/>
</dbReference>
<dbReference type="GO" id="GO:0005524">
    <property type="term" value="F:ATP binding"/>
    <property type="evidence" value="ECO:0007669"/>
    <property type="project" value="UniProtKB-KW"/>
</dbReference>
<dbReference type="InterPro" id="IPR003593">
    <property type="entry name" value="AAA+_ATPase"/>
</dbReference>
<name>A0A1H0ZDG9_9LACT</name>
<dbReference type="InterPro" id="IPR027417">
    <property type="entry name" value="P-loop_NTPase"/>
</dbReference>
<evidence type="ECO:0000259" key="11">
    <source>
        <dbReference type="PROSITE" id="PS50929"/>
    </source>
</evidence>
<dbReference type="SUPFAM" id="SSF90123">
    <property type="entry name" value="ABC transporter transmembrane region"/>
    <property type="match status" value="1"/>
</dbReference>
<dbReference type="GO" id="GO:0016887">
    <property type="term" value="F:ATP hydrolysis activity"/>
    <property type="evidence" value="ECO:0007669"/>
    <property type="project" value="InterPro"/>
</dbReference>
<keyword evidence="7 9" id="KW-1133">Transmembrane helix</keyword>
<feature type="transmembrane region" description="Helical" evidence="9">
    <location>
        <begin position="282"/>
        <end position="303"/>
    </location>
</feature>
<dbReference type="AlphaFoldDB" id="A0A1H0ZDG9"/>
<feature type="transmembrane region" description="Helical" evidence="9">
    <location>
        <begin position="20"/>
        <end position="37"/>
    </location>
</feature>
<evidence type="ECO:0000256" key="5">
    <source>
        <dbReference type="ARBA" id="ARBA00022741"/>
    </source>
</evidence>
<dbReference type="PROSITE" id="PS50893">
    <property type="entry name" value="ABC_TRANSPORTER_2"/>
    <property type="match status" value="1"/>
</dbReference>
<reference evidence="13" key="1">
    <citation type="submission" date="2016-10" db="EMBL/GenBank/DDBJ databases">
        <authorList>
            <person name="Varghese N."/>
            <person name="Submissions S."/>
        </authorList>
    </citation>
    <scope>NUCLEOTIDE SEQUENCE [LARGE SCALE GENOMIC DNA]</scope>
    <source>
        <strain evidence="13">MPL-11</strain>
    </source>
</reference>
<dbReference type="PROSITE" id="PS50929">
    <property type="entry name" value="ABC_TM1F"/>
    <property type="match status" value="1"/>
</dbReference>
<accession>A0A1H0ZDG9</accession>
<keyword evidence="4 9" id="KW-0812">Transmembrane</keyword>
<keyword evidence="6 12" id="KW-0067">ATP-binding</keyword>
<dbReference type="SUPFAM" id="SSF52540">
    <property type="entry name" value="P-loop containing nucleoside triphosphate hydrolases"/>
    <property type="match status" value="1"/>
</dbReference>
<dbReference type="InterPro" id="IPR003439">
    <property type="entry name" value="ABC_transporter-like_ATP-bd"/>
</dbReference>
<evidence type="ECO:0000256" key="2">
    <source>
        <dbReference type="ARBA" id="ARBA00022448"/>
    </source>
</evidence>
<feature type="transmembrane region" description="Helical" evidence="9">
    <location>
        <begin position="164"/>
        <end position="181"/>
    </location>
</feature>
<keyword evidence="8 9" id="KW-0472">Membrane</keyword>
<dbReference type="GO" id="GO:0015421">
    <property type="term" value="F:ABC-type oligopeptide transporter activity"/>
    <property type="evidence" value="ECO:0007669"/>
    <property type="project" value="TreeGrafter"/>
</dbReference>
<feature type="domain" description="ABC transporter" evidence="10">
    <location>
        <begin position="340"/>
        <end position="573"/>
    </location>
</feature>
<evidence type="ECO:0000256" key="4">
    <source>
        <dbReference type="ARBA" id="ARBA00022692"/>
    </source>
</evidence>
<dbReference type="SMART" id="SM00382">
    <property type="entry name" value="AAA"/>
    <property type="match status" value="1"/>
</dbReference>
<sequence length="585" mass="65871">MMFNTLKKYGWFFKLRWKSYSFGVSALIICAILQVMNPKIIGTIIDHFIAGTLNWKILIFWVSLILIFALIMYALRYGWRMALFGNSTLIESILRNRLFSFFTRMDSEFFHKYRTGDLMAHATNDLAAIRFVAADGVLTLTDALSLGGVTLFSMFFFIDWKLTLVSVLPLPILIIVSTYLGKMIHARYRGALRAFSSMNDHVQESVTGMKVLKTLGEEKEDLSAFKEETQHVVDENQRVYKLKAALNPSIEIVMGLTYVIALLVGGNYVQSGRISIGDLVAFISYIGMMQWPLLAVGGLINTLERGSAAYDRVDVLLAYTPSIVEIENPYRQALEGDIVFDIQSFTYPDDEKPVLTNISFHLAKGNMLGVVGRTGAGKSALYKLLLRDYDQYEGMISYNGINIKDYALESLKKGIAIVPQENFLFSTTIRENIRFGNPNLTQEEVEKYAKLANVHEDILQFPQGYDTEVGERGVSLSGGQKQRIAIARALAVEPDCLILDDSLSAVDAHTEEAILNSLKKERSNKTTIISAHRISSIMHADEIIVMEKGSISERGSHEQLIETKGWYRDMYQKQQLEKKLDGEGL</sequence>
<dbReference type="FunFam" id="1.20.1560.10:FF:000011">
    <property type="entry name" value="Multidrug ABC transporter ATP-binding protein"/>
    <property type="match status" value="1"/>
</dbReference>